<keyword evidence="2 5" id="KW-0808">Transferase</keyword>
<keyword evidence="8" id="KW-1185">Reference proteome</keyword>
<dbReference type="RefSeq" id="WP_116960597.1">
    <property type="nucleotide sequence ID" value="NZ_QVLS01000013.1"/>
</dbReference>
<dbReference type="Proteomes" id="UP000261931">
    <property type="component" value="Unassembled WGS sequence"/>
</dbReference>
<keyword evidence="3 5" id="KW-0949">S-adenosyl-L-methionine</keyword>
<evidence type="ECO:0000256" key="5">
    <source>
        <dbReference type="PROSITE-ProRule" id="PRU01023"/>
    </source>
</evidence>
<evidence type="ECO:0000256" key="2">
    <source>
        <dbReference type="ARBA" id="ARBA00022679"/>
    </source>
</evidence>
<dbReference type="CDD" id="cd02440">
    <property type="entry name" value="AdoMet_MTases"/>
    <property type="match status" value="1"/>
</dbReference>
<comment type="caution">
    <text evidence="7">The sequence shown here is derived from an EMBL/GenBank/DDBJ whole genome shotgun (WGS) entry which is preliminary data.</text>
</comment>
<accession>A0A372EF71</accession>
<proteinExistence type="inferred from homology"/>
<evidence type="ECO:0000259" key="6">
    <source>
        <dbReference type="PROSITE" id="PS51686"/>
    </source>
</evidence>
<keyword evidence="1 5" id="KW-0489">Methyltransferase</keyword>
<evidence type="ECO:0000313" key="8">
    <source>
        <dbReference type="Proteomes" id="UP000261931"/>
    </source>
</evidence>
<evidence type="ECO:0000256" key="3">
    <source>
        <dbReference type="ARBA" id="ARBA00022691"/>
    </source>
</evidence>
<dbReference type="InterPro" id="IPR049560">
    <property type="entry name" value="MeTrfase_RsmB-F_NOP2_cat"/>
</dbReference>
<dbReference type="InterPro" id="IPR001678">
    <property type="entry name" value="MeTrfase_RsmB-F_NOP2_dom"/>
</dbReference>
<organism evidence="7 8">
    <name type="scientific">Hydrogenophaga borbori</name>
    <dbReference type="NCBI Taxonomy" id="2294117"/>
    <lineage>
        <taxon>Bacteria</taxon>
        <taxon>Pseudomonadati</taxon>
        <taxon>Pseudomonadota</taxon>
        <taxon>Betaproteobacteria</taxon>
        <taxon>Burkholderiales</taxon>
        <taxon>Comamonadaceae</taxon>
        <taxon>Hydrogenophaga</taxon>
    </lineage>
</organism>
<dbReference type="GO" id="GO:0001510">
    <property type="term" value="P:RNA methylation"/>
    <property type="evidence" value="ECO:0007669"/>
    <property type="project" value="InterPro"/>
</dbReference>
<feature type="domain" description="SAM-dependent MTase RsmB/NOP-type" evidence="6">
    <location>
        <begin position="137"/>
        <end position="422"/>
    </location>
</feature>
<keyword evidence="4 5" id="KW-0694">RNA-binding</keyword>
<dbReference type="GO" id="GO:0003723">
    <property type="term" value="F:RNA binding"/>
    <property type="evidence" value="ECO:0007669"/>
    <property type="project" value="UniProtKB-UniRule"/>
</dbReference>
<evidence type="ECO:0000256" key="1">
    <source>
        <dbReference type="ARBA" id="ARBA00022603"/>
    </source>
</evidence>
<gene>
    <name evidence="7" type="ORF">DY262_18760</name>
</gene>
<evidence type="ECO:0000313" key="7">
    <source>
        <dbReference type="EMBL" id="RFP77048.1"/>
    </source>
</evidence>
<feature type="binding site" evidence="5">
    <location>
        <position position="298"/>
    </location>
    <ligand>
        <name>S-adenosyl-L-methionine</name>
        <dbReference type="ChEBI" id="CHEBI:59789"/>
    </ligand>
</feature>
<dbReference type="Pfam" id="PF01189">
    <property type="entry name" value="Methyltr_RsmB-F"/>
    <property type="match status" value="1"/>
</dbReference>
<feature type="binding site" evidence="5">
    <location>
        <position position="251"/>
    </location>
    <ligand>
        <name>S-adenosyl-L-methionine</name>
        <dbReference type="ChEBI" id="CHEBI:59789"/>
    </ligand>
</feature>
<dbReference type="PANTHER" id="PTHR22807:SF53">
    <property type="entry name" value="RIBOSOMAL RNA SMALL SUBUNIT METHYLTRANSFERASE B-RELATED"/>
    <property type="match status" value="1"/>
</dbReference>
<dbReference type="Pfam" id="PF22458">
    <property type="entry name" value="RsmF-B_ferredox"/>
    <property type="match status" value="1"/>
</dbReference>
<comment type="caution">
    <text evidence="5">Lacks conserved residue(s) required for the propagation of feature annotation.</text>
</comment>
<dbReference type="AlphaFoldDB" id="A0A372EF71"/>
<evidence type="ECO:0000256" key="4">
    <source>
        <dbReference type="ARBA" id="ARBA00022884"/>
    </source>
</evidence>
<dbReference type="PANTHER" id="PTHR22807">
    <property type="entry name" value="NOP2 YEAST -RELATED NOL1/NOP2/FMU SUN DOMAIN-CONTAINING"/>
    <property type="match status" value="1"/>
</dbReference>
<name>A0A372EF71_9BURK</name>
<feature type="active site" description="Nucleophile" evidence="5">
    <location>
        <position position="351"/>
    </location>
</feature>
<dbReference type="PRINTS" id="PR02008">
    <property type="entry name" value="RCMTFAMILY"/>
</dbReference>
<protein>
    <submittedName>
        <fullName evidence="7">RsmB/NOP family class I SAM-dependent RNA methyltransferase</fullName>
    </submittedName>
</protein>
<dbReference type="InterPro" id="IPR023267">
    <property type="entry name" value="RCMT"/>
</dbReference>
<dbReference type="SUPFAM" id="SSF53335">
    <property type="entry name" value="S-adenosyl-L-methionine-dependent methyltransferases"/>
    <property type="match status" value="1"/>
</dbReference>
<dbReference type="InterPro" id="IPR054728">
    <property type="entry name" value="RsmB-like_ferredoxin"/>
</dbReference>
<dbReference type="Gene3D" id="3.30.70.1170">
    <property type="entry name" value="Sun protein, domain 3"/>
    <property type="match status" value="1"/>
</dbReference>
<dbReference type="InterPro" id="IPR029063">
    <property type="entry name" value="SAM-dependent_MTases_sf"/>
</dbReference>
<comment type="similarity">
    <text evidence="5">Belongs to the class I-like SAM-binding methyltransferase superfamily. RsmB/NOP family.</text>
</comment>
<dbReference type="PROSITE" id="PS51686">
    <property type="entry name" value="SAM_MT_RSMB_NOP"/>
    <property type="match status" value="1"/>
</dbReference>
<dbReference type="EMBL" id="QVLS01000013">
    <property type="protein sequence ID" value="RFP77048.1"/>
    <property type="molecule type" value="Genomic_DNA"/>
</dbReference>
<sequence length="423" mass="46248">MHPIALLDECTALVEAVFRFDHPADAVVARHFRENKSLGPRERATLSDTVYAALRERLKFEWLARSGSGSKWRRLAILGFSGDRDFLKSALSEPEKVWLDACARVREDEWLAPHRHNLPQWLADALRAQVGEGFDDLAASLLQPAPLDLRVNALKAKREAALAALRAAGLKAEPTAHSPWGIRLQGKPSLARLPAFVNGELEVQDEGSQLLALLLDAKRGEMVVDFCAGAGGKTLAIGATMRNTGRLYAFDTSAHRLDALKPRLARSGLSNVHPVAIAHERDERIKRLAGKIDRVLVDAPCSGLGTLRRSPDLKWRQTPETVAAQAATQRAILDSAARLLKPGGRLVYATCSLLRDENEAVAEAFSAAQPGFEVEPVAPLLDALRVPGAPSLCSLADEGRFLRLWPHRHGTDGFFAAVWRKKA</sequence>
<dbReference type="GO" id="GO:0008173">
    <property type="term" value="F:RNA methyltransferase activity"/>
    <property type="evidence" value="ECO:0007669"/>
    <property type="project" value="InterPro"/>
</dbReference>
<dbReference type="Gene3D" id="3.40.50.150">
    <property type="entry name" value="Vaccinia Virus protein VP39"/>
    <property type="match status" value="1"/>
</dbReference>
<reference evidence="7 8" key="1">
    <citation type="submission" date="2018-08" db="EMBL/GenBank/DDBJ databases">
        <title>Hydrogenophaga sp. LA-38 isolated from sludge.</title>
        <authorList>
            <person name="Im W.-T."/>
        </authorList>
    </citation>
    <scope>NUCLEOTIDE SEQUENCE [LARGE SCALE GENOMIC DNA]</scope>
    <source>
        <strain evidence="7 8">LA-38</strain>
    </source>
</reference>